<reference evidence="1 2" key="1">
    <citation type="submission" date="2016-10" db="EMBL/GenBank/DDBJ databases">
        <authorList>
            <person name="de Groot N.N."/>
        </authorList>
    </citation>
    <scope>NUCLEOTIDE SEQUENCE [LARGE SCALE GENOMIC DNA]</scope>
    <source>
        <strain evidence="1 2">Nm24</strain>
    </source>
</reference>
<dbReference type="Proteomes" id="UP000183926">
    <property type="component" value="Unassembled WGS sequence"/>
</dbReference>
<accession>A0A1I7ICN8</accession>
<dbReference type="Pfam" id="PF26421">
    <property type="entry name" value="Avidin_like"/>
    <property type="match status" value="1"/>
</dbReference>
<organism evidence="1 2">
    <name type="scientific">Nitrosomonas eutropha</name>
    <dbReference type="NCBI Taxonomy" id="916"/>
    <lineage>
        <taxon>Bacteria</taxon>
        <taxon>Pseudomonadati</taxon>
        <taxon>Pseudomonadota</taxon>
        <taxon>Betaproteobacteria</taxon>
        <taxon>Nitrosomonadales</taxon>
        <taxon>Nitrosomonadaceae</taxon>
        <taxon>Nitrosomonas</taxon>
    </lineage>
</organism>
<sequence length="114" mass="12924">MNYNNRIFRGKSNSANGEVSESTRFHYHQNADQVWAEYSGGEIVSGHLQGKIFADGSLEFMYHHENIYGELMAGRCCSTPHQSPDGKLVLKESWQWFTGDQTTGVSEIEEVFES</sequence>
<evidence type="ECO:0000313" key="1">
    <source>
        <dbReference type="EMBL" id="SFU70709.1"/>
    </source>
</evidence>
<dbReference type="EMBL" id="FPBL01000008">
    <property type="protein sequence ID" value="SFU70709.1"/>
    <property type="molecule type" value="Genomic_DNA"/>
</dbReference>
<protein>
    <recommendedName>
        <fullName evidence="3">N-acetylglutamate synthase</fullName>
    </recommendedName>
</protein>
<dbReference type="RefSeq" id="WP_074928914.1">
    <property type="nucleotide sequence ID" value="NZ_FPBL01000008.1"/>
</dbReference>
<name>A0A1I7ICN8_9PROT</name>
<dbReference type="AlphaFoldDB" id="A0A1I7ICN8"/>
<dbReference type="OrthoDB" id="5684515at2"/>
<evidence type="ECO:0008006" key="3">
    <source>
        <dbReference type="Google" id="ProtNLM"/>
    </source>
</evidence>
<evidence type="ECO:0000313" key="2">
    <source>
        <dbReference type="Proteomes" id="UP000183926"/>
    </source>
</evidence>
<dbReference type="InterPro" id="IPR058595">
    <property type="entry name" value="Avidin-like"/>
</dbReference>
<proteinExistence type="predicted"/>
<gene>
    <name evidence="1" type="ORF">SAMN05216339_10821</name>
</gene>